<keyword evidence="2" id="KW-1185">Reference proteome</keyword>
<dbReference type="RefSeq" id="WP_379596995.1">
    <property type="nucleotide sequence ID" value="NZ_JBHRTN010000011.1"/>
</dbReference>
<sequence length="456" mass="49869">MTERPQTSLLFQPEGSVFQQITLRCGADCTVDDTITAYVLGIEIGRRHIVGQFRAGETIGLPVRYLPLVDLPATIRLSSEKGCIADGTEIPVRSADDAVRLVGPGTVVVERLQFSQGLLRGFAVNRVNGLNTPVLFARINRLATRQVTMDRPRLLDDGGCSFGFVVQLYPTDLGENGFNVDLHIVGDEAPLASFQYARADGDDATRKLLELEGRLAQMQQMTTLQIAALNSDFRRRMDAQQERIDAFIDYASCLLFDQVASDAIAGAGGAALEPDPAMRQKIDSFREMIAAATRKGKPAQGAPRLARTLQVTPRAENFSFGWYDVETDPRGSFRWMGQSGMVLNPAPTRALRGLCIALRHLFKTERPMLRVFLDTAEVEARIEAAGPPHVFNVLIEQPKDGAPLGAFQTVRIESFIAGRPADEDNGTDQRLLSIAVGEVVFTYADGEDSVQVVGES</sequence>
<gene>
    <name evidence="1" type="ORF">ACFOD4_12825</name>
</gene>
<accession>A0ABV7G3D7</accession>
<evidence type="ECO:0000313" key="2">
    <source>
        <dbReference type="Proteomes" id="UP001595593"/>
    </source>
</evidence>
<comment type="caution">
    <text evidence="1">The sequence shown here is derived from an EMBL/GenBank/DDBJ whole genome shotgun (WGS) entry which is preliminary data.</text>
</comment>
<organism evidence="1 2">
    <name type="scientific">Teichococcus globiformis</name>
    <dbReference type="NCBI Taxonomy" id="2307229"/>
    <lineage>
        <taxon>Bacteria</taxon>
        <taxon>Pseudomonadati</taxon>
        <taxon>Pseudomonadota</taxon>
        <taxon>Alphaproteobacteria</taxon>
        <taxon>Acetobacterales</taxon>
        <taxon>Roseomonadaceae</taxon>
        <taxon>Roseomonas</taxon>
    </lineage>
</organism>
<evidence type="ECO:0000313" key="1">
    <source>
        <dbReference type="EMBL" id="MFC3125945.1"/>
    </source>
</evidence>
<reference evidence="2" key="1">
    <citation type="journal article" date="2019" name="Int. J. Syst. Evol. Microbiol.">
        <title>The Global Catalogue of Microorganisms (GCM) 10K type strain sequencing project: providing services to taxonomists for standard genome sequencing and annotation.</title>
        <authorList>
            <consortium name="The Broad Institute Genomics Platform"/>
            <consortium name="The Broad Institute Genome Sequencing Center for Infectious Disease"/>
            <person name="Wu L."/>
            <person name="Ma J."/>
        </authorList>
    </citation>
    <scope>NUCLEOTIDE SEQUENCE [LARGE SCALE GENOMIC DNA]</scope>
    <source>
        <strain evidence="2">KCTC 52094</strain>
    </source>
</reference>
<proteinExistence type="predicted"/>
<dbReference type="EMBL" id="JBHRTN010000011">
    <property type="protein sequence ID" value="MFC3125945.1"/>
    <property type="molecule type" value="Genomic_DNA"/>
</dbReference>
<protein>
    <submittedName>
        <fullName evidence="1">Uncharacterized protein</fullName>
    </submittedName>
</protein>
<name>A0ABV7G3D7_9PROT</name>
<dbReference type="Proteomes" id="UP001595593">
    <property type="component" value="Unassembled WGS sequence"/>
</dbReference>